<accession>A0A1C4GVA5</accession>
<dbReference type="EMBL" id="FMBK01000005">
    <property type="protein sequence ID" value="SCC71753.1"/>
    <property type="molecule type" value="Genomic_DNA"/>
</dbReference>
<reference evidence="1 2" key="1">
    <citation type="submission" date="2016-08" db="EMBL/GenBank/DDBJ databases">
        <authorList>
            <person name="Seilhamer J.J."/>
        </authorList>
    </citation>
    <scope>NUCLEOTIDE SEQUENCE [LARGE SCALE GENOMIC DNA]</scope>
    <source>
        <strain evidence="1 2">ANC 4874</strain>
    </source>
</reference>
<evidence type="ECO:0000313" key="2">
    <source>
        <dbReference type="Proteomes" id="UP000243661"/>
    </source>
</evidence>
<evidence type="ECO:0000313" key="1">
    <source>
        <dbReference type="EMBL" id="SCC71753.1"/>
    </source>
</evidence>
<protein>
    <submittedName>
        <fullName evidence="1">Uncharacterized protein</fullName>
    </submittedName>
</protein>
<gene>
    <name evidence="1" type="ORF">GA0116959_105174</name>
</gene>
<organism evidence="1 2">
    <name type="scientific">Acinetobacter albensis</name>
    <dbReference type="NCBI Taxonomy" id="1673609"/>
    <lineage>
        <taxon>Bacteria</taxon>
        <taxon>Pseudomonadati</taxon>
        <taxon>Pseudomonadota</taxon>
        <taxon>Gammaproteobacteria</taxon>
        <taxon>Moraxellales</taxon>
        <taxon>Moraxellaceae</taxon>
        <taxon>Acinetobacter</taxon>
    </lineage>
</organism>
<name>A0A1C4GVA5_9GAMM</name>
<dbReference type="AlphaFoldDB" id="A0A1C4GVA5"/>
<dbReference type="Proteomes" id="UP000243661">
    <property type="component" value="Unassembled WGS sequence"/>
</dbReference>
<sequence length="37" mass="4547">MLTFLEIQAKVDQICEKLSWKKEEFGPKFRMVELHMY</sequence>
<proteinExistence type="predicted"/>